<evidence type="ECO:0000256" key="3">
    <source>
        <dbReference type="ARBA" id="ARBA00022578"/>
    </source>
</evidence>
<evidence type="ECO:0008006" key="6">
    <source>
        <dbReference type="Google" id="ProtNLM"/>
    </source>
</evidence>
<organism evidence="5">
    <name type="scientific">termite gut metagenome</name>
    <dbReference type="NCBI Taxonomy" id="433724"/>
    <lineage>
        <taxon>unclassified sequences</taxon>
        <taxon>metagenomes</taxon>
        <taxon>organismal metagenomes</taxon>
    </lineage>
</organism>
<name>A0A5J4QE31_9ZZZZ</name>
<dbReference type="PANTHER" id="PTHR33293">
    <property type="entry name" value="INSERTION ELEMENT IS1 1 PROTEIN INSB-RELATED"/>
    <property type="match status" value="1"/>
</dbReference>
<feature type="non-terminal residue" evidence="5">
    <location>
        <position position="1"/>
    </location>
</feature>
<reference evidence="5" key="1">
    <citation type="submission" date="2019-03" db="EMBL/GenBank/DDBJ databases">
        <title>Single cell metagenomics reveals metabolic interactions within the superorganism composed of flagellate Streblomastix strix and complex community of Bacteroidetes bacteria on its surface.</title>
        <authorList>
            <person name="Treitli S.C."/>
            <person name="Kolisko M."/>
            <person name="Husnik F."/>
            <person name="Keeling P."/>
            <person name="Hampl V."/>
        </authorList>
    </citation>
    <scope>NUCLEOTIDE SEQUENCE</scope>
    <source>
        <strain evidence="5">STM</strain>
    </source>
</reference>
<dbReference type="EMBL" id="SNRY01003914">
    <property type="protein sequence ID" value="KAA6319330.1"/>
    <property type="molecule type" value="Genomic_DNA"/>
</dbReference>
<comment type="caution">
    <text evidence="5">The sequence shown here is derived from an EMBL/GenBank/DDBJ whole genome shotgun (WGS) entry which is preliminary data.</text>
</comment>
<protein>
    <recommendedName>
        <fullName evidence="6">IS1 family transposase</fullName>
    </recommendedName>
</protein>
<gene>
    <name evidence="5" type="ORF">EZS27_030763</name>
</gene>
<accession>A0A5J4QE31</accession>
<proteinExistence type="inferred from homology"/>
<dbReference type="AlphaFoldDB" id="A0A5J4QE31"/>
<dbReference type="PANTHER" id="PTHR33293:SF1">
    <property type="entry name" value="INSERTION ELEMENT IS1 1 PROTEIN INSB-RELATED"/>
    <property type="match status" value="1"/>
</dbReference>
<keyword evidence="4" id="KW-0233">DNA recombination</keyword>
<dbReference type="GO" id="GO:0003677">
    <property type="term" value="F:DNA binding"/>
    <property type="evidence" value="ECO:0007669"/>
    <property type="project" value="InterPro"/>
</dbReference>
<dbReference type="Pfam" id="PF03400">
    <property type="entry name" value="DDE_Tnp_IS1"/>
    <property type="match status" value="1"/>
</dbReference>
<sequence length="124" mass="14619">LCGFKKNCCWVWIAVDRLGKRFIGFVCGNRSTETGLKLWEEIQDTPVSFYCSDYWKSYEAFIPPEKHLQTKAETFTVEGYKSRIRHYLARFKLKGKCYSKAQHMIEKSLKLLFLKLNNELPILV</sequence>
<comment type="function">
    <text evidence="1">Absolutely required for transposition of IS1.</text>
</comment>
<dbReference type="InterPro" id="IPR051354">
    <property type="entry name" value="Transposase_27_IS1"/>
</dbReference>
<evidence type="ECO:0000256" key="2">
    <source>
        <dbReference type="ARBA" id="ARBA00008841"/>
    </source>
</evidence>
<dbReference type="InterPro" id="IPR005063">
    <property type="entry name" value="Transposase_27"/>
</dbReference>
<dbReference type="GO" id="GO:0006313">
    <property type="term" value="P:DNA transposition"/>
    <property type="evidence" value="ECO:0007669"/>
    <property type="project" value="InterPro"/>
</dbReference>
<dbReference type="NCBIfam" id="NF033558">
    <property type="entry name" value="transpos_IS1"/>
    <property type="match status" value="1"/>
</dbReference>
<comment type="similarity">
    <text evidence="2">Belongs to the transposase 27 family.</text>
</comment>
<evidence type="ECO:0000256" key="4">
    <source>
        <dbReference type="ARBA" id="ARBA00023172"/>
    </source>
</evidence>
<evidence type="ECO:0000256" key="1">
    <source>
        <dbReference type="ARBA" id="ARBA00004091"/>
    </source>
</evidence>
<evidence type="ECO:0000313" key="5">
    <source>
        <dbReference type="EMBL" id="KAA6319330.1"/>
    </source>
</evidence>
<dbReference type="GO" id="GO:0004803">
    <property type="term" value="F:transposase activity"/>
    <property type="evidence" value="ECO:0007669"/>
    <property type="project" value="InterPro"/>
</dbReference>
<keyword evidence="3" id="KW-0815">Transposition</keyword>